<comment type="caution">
    <text evidence="5">The sequence shown here is derived from an EMBL/GenBank/DDBJ whole genome shotgun (WGS) entry which is preliminary data.</text>
</comment>
<dbReference type="GO" id="GO:0003677">
    <property type="term" value="F:DNA binding"/>
    <property type="evidence" value="ECO:0007669"/>
    <property type="project" value="UniProtKB-KW"/>
</dbReference>
<dbReference type="EMBL" id="WVIE01000033">
    <property type="protein sequence ID" value="NDJ19569.1"/>
    <property type="molecule type" value="Genomic_DNA"/>
</dbReference>
<dbReference type="PRINTS" id="PR00038">
    <property type="entry name" value="HTHLUXR"/>
</dbReference>
<dbReference type="Proteomes" id="UP000646053">
    <property type="component" value="Unassembled WGS sequence"/>
</dbReference>
<proteinExistence type="predicted"/>
<dbReference type="PANTHER" id="PTHR44688">
    <property type="entry name" value="DNA-BINDING TRANSCRIPTIONAL ACTIVATOR DEVR_DOSR"/>
    <property type="match status" value="1"/>
</dbReference>
<sequence>MLGLRQANEIAQSLSGCLETSAIAGRITDGLVEKFGCAFARIWIVERDVLYADPEERAMLKLVASSGMYTRLDGAFARVPMGAFKVGKIAQHGIPFLSNQLADELWVKDREWAIAHQIRGFAGYPLATAEQVIGVLAVFSQQAMEPEFLEILQGLCTTVTVALDNALHHQQEQQFWHLATKSSPHCAPLSEQLAHLLQQSRLALLGTERPLTTSLDCLFLRAGEILNQLHCIYGRLTYGDDHVSLEAMVSTREYSPDKLASPFQELLFATSYLGGTLQINEDAAQKLLQVLLVLPYSNCILGLRLRIRCVSPALQFAFTHLSYLAGLTVCLEDDLEIPVLTDDLSQVGACHLVLMVTALPQLAHPSAKQVMAKLDLSMSADQLQDAIASVTRGEPWNIKPSGLPGLSEREQEVMALLVKGLRDRDIAHHLTISESTVKFHMNNVVSKLKVRTRYQAIHQAIVNGWIT</sequence>
<dbReference type="InterPro" id="IPR000792">
    <property type="entry name" value="Tscrpt_reg_LuxR_C"/>
</dbReference>
<dbReference type="SUPFAM" id="SSF46894">
    <property type="entry name" value="C-terminal effector domain of the bipartite response regulators"/>
    <property type="match status" value="1"/>
</dbReference>
<dbReference type="SMART" id="SM00065">
    <property type="entry name" value="GAF"/>
    <property type="match status" value="1"/>
</dbReference>
<keyword evidence="3" id="KW-0804">Transcription</keyword>
<dbReference type="PROSITE" id="PS50043">
    <property type="entry name" value="HTH_LUXR_2"/>
    <property type="match status" value="1"/>
</dbReference>
<dbReference type="SMART" id="SM00421">
    <property type="entry name" value="HTH_LUXR"/>
    <property type="match status" value="1"/>
</dbReference>
<dbReference type="InterPro" id="IPR029016">
    <property type="entry name" value="GAF-like_dom_sf"/>
</dbReference>
<dbReference type="GO" id="GO:0006355">
    <property type="term" value="P:regulation of DNA-templated transcription"/>
    <property type="evidence" value="ECO:0007669"/>
    <property type="project" value="InterPro"/>
</dbReference>
<evidence type="ECO:0000256" key="3">
    <source>
        <dbReference type="ARBA" id="ARBA00023163"/>
    </source>
</evidence>
<protein>
    <submittedName>
        <fullName evidence="5">GAF domain-containing protein</fullName>
    </submittedName>
</protein>
<dbReference type="InterPro" id="IPR016032">
    <property type="entry name" value="Sig_transdc_resp-reg_C-effctor"/>
</dbReference>
<keyword evidence="6" id="KW-1185">Reference proteome</keyword>
<dbReference type="Pfam" id="PF13185">
    <property type="entry name" value="GAF_2"/>
    <property type="match status" value="1"/>
</dbReference>
<keyword evidence="1" id="KW-0805">Transcription regulation</keyword>
<evidence type="ECO:0000313" key="5">
    <source>
        <dbReference type="EMBL" id="NDJ19569.1"/>
    </source>
</evidence>
<feature type="domain" description="HTH luxR-type" evidence="4">
    <location>
        <begin position="399"/>
        <end position="464"/>
    </location>
</feature>
<dbReference type="InterPro" id="IPR036388">
    <property type="entry name" value="WH-like_DNA-bd_sf"/>
</dbReference>
<keyword evidence="2" id="KW-0238">DNA-binding</keyword>
<dbReference type="SUPFAM" id="SSF55781">
    <property type="entry name" value="GAF domain-like"/>
    <property type="match status" value="1"/>
</dbReference>
<dbReference type="AlphaFoldDB" id="A0A8J7Z4E7"/>
<evidence type="ECO:0000256" key="1">
    <source>
        <dbReference type="ARBA" id="ARBA00023015"/>
    </source>
</evidence>
<dbReference type="Pfam" id="PF00196">
    <property type="entry name" value="GerE"/>
    <property type="match status" value="1"/>
</dbReference>
<dbReference type="InterPro" id="IPR003018">
    <property type="entry name" value="GAF"/>
</dbReference>
<evidence type="ECO:0000256" key="2">
    <source>
        <dbReference type="ARBA" id="ARBA00023125"/>
    </source>
</evidence>
<reference evidence="5" key="1">
    <citation type="submission" date="2019-12" db="EMBL/GenBank/DDBJ databases">
        <title>High-Quality draft genome sequences of three cyanobacteria isolated from the limestone walls of the Old Cathedral of Coimbra.</title>
        <authorList>
            <person name="Tiago I."/>
            <person name="Soares F."/>
            <person name="Portugal A."/>
        </authorList>
    </citation>
    <scope>NUCLEOTIDE SEQUENCE</scope>
    <source>
        <strain evidence="5">A</strain>
    </source>
</reference>
<organism evidence="5 6">
    <name type="scientific">Myxacorys almedinensis A</name>
    <dbReference type="NCBI Taxonomy" id="2690445"/>
    <lineage>
        <taxon>Bacteria</taxon>
        <taxon>Bacillati</taxon>
        <taxon>Cyanobacteriota</taxon>
        <taxon>Cyanophyceae</taxon>
        <taxon>Leptolyngbyales</taxon>
        <taxon>Leptolyngbyaceae</taxon>
        <taxon>Myxacorys</taxon>
        <taxon>Myxacorys almedinensis</taxon>
    </lineage>
</organism>
<evidence type="ECO:0000259" key="4">
    <source>
        <dbReference type="PROSITE" id="PS50043"/>
    </source>
</evidence>
<dbReference type="Gene3D" id="3.30.450.40">
    <property type="match status" value="1"/>
</dbReference>
<gene>
    <name evidence="5" type="ORF">GS601_20150</name>
</gene>
<dbReference type="PANTHER" id="PTHR44688:SF16">
    <property type="entry name" value="DNA-BINDING TRANSCRIPTIONAL ACTIVATOR DEVR_DOSR"/>
    <property type="match status" value="1"/>
</dbReference>
<dbReference type="Gene3D" id="1.10.10.10">
    <property type="entry name" value="Winged helix-like DNA-binding domain superfamily/Winged helix DNA-binding domain"/>
    <property type="match status" value="1"/>
</dbReference>
<accession>A0A8J7Z4E7</accession>
<evidence type="ECO:0000313" key="6">
    <source>
        <dbReference type="Proteomes" id="UP000646053"/>
    </source>
</evidence>
<name>A0A8J7Z4E7_9CYAN</name>
<dbReference type="CDD" id="cd06170">
    <property type="entry name" value="LuxR_C_like"/>
    <property type="match status" value="1"/>
</dbReference>